<evidence type="ECO:0000256" key="1">
    <source>
        <dbReference type="SAM" id="MobiDB-lite"/>
    </source>
</evidence>
<dbReference type="Proteomes" id="UP000503349">
    <property type="component" value="Chromosome 3"/>
</dbReference>
<accession>A0A6G1PC69</accession>
<gene>
    <name evidence="2" type="ORF">EXN66_Car003475</name>
</gene>
<name>A0A6G1PC69_CHAAH</name>
<dbReference type="EMBL" id="CM015714">
    <property type="protein sequence ID" value="KAF3687803.1"/>
    <property type="molecule type" value="Genomic_DNA"/>
</dbReference>
<sequence length="96" mass="10491">METRQKRVAKLWTTALQMGQPEPDGGPKSKEDPSVINGRHTAEEPSGERKQEQNDKESWGGSKRHGKENPQPGDNMTVNSAGKLGPDVTGHTKEDS</sequence>
<feature type="region of interest" description="Disordered" evidence="1">
    <location>
        <begin position="1"/>
        <end position="96"/>
    </location>
</feature>
<protein>
    <submittedName>
        <fullName evidence="2">Uncharacterized protein</fullName>
    </submittedName>
</protein>
<evidence type="ECO:0000313" key="3">
    <source>
        <dbReference type="Proteomes" id="UP000503349"/>
    </source>
</evidence>
<evidence type="ECO:0000313" key="2">
    <source>
        <dbReference type="EMBL" id="KAF3687803.1"/>
    </source>
</evidence>
<feature type="compositionally biased region" description="Basic and acidic residues" evidence="1">
    <location>
        <begin position="40"/>
        <end position="58"/>
    </location>
</feature>
<keyword evidence="3" id="KW-1185">Reference proteome</keyword>
<dbReference type="AlphaFoldDB" id="A0A6G1PC69"/>
<proteinExistence type="predicted"/>
<reference evidence="2 3" key="1">
    <citation type="submission" date="2019-02" db="EMBL/GenBank/DDBJ databases">
        <title>Opniocepnalus argus genome.</title>
        <authorList>
            <person name="Zhou C."/>
            <person name="Xiao S."/>
        </authorList>
    </citation>
    <scope>NUCLEOTIDE SEQUENCE [LARGE SCALE GENOMIC DNA]</scope>
    <source>
        <strain evidence="2">OARG1902GOOAL</strain>
        <tissue evidence="2">Muscle</tissue>
    </source>
</reference>
<organism evidence="2 3">
    <name type="scientific">Channa argus</name>
    <name type="common">Northern snakehead</name>
    <name type="synonym">Ophicephalus argus</name>
    <dbReference type="NCBI Taxonomy" id="215402"/>
    <lineage>
        <taxon>Eukaryota</taxon>
        <taxon>Metazoa</taxon>
        <taxon>Chordata</taxon>
        <taxon>Craniata</taxon>
        <taxon>Vertebrata</taxon>
        <taxon>Euteleostomi</taxon>
        <taxon>Actinopterygii</taxon>
        <taxon>Neopterygii</taxon>
        <taxon>Teleostei</taxon>
        <taxon>Neoteleostei</taxon>
        <taxon>Acanthomorphata</taxon>
        <taxon>Anabantaria</taxon>
        <taxon>Anabantiformes</taxon>
        <taxon>Channoidei</taxon>
        <taxon>Channidae</taxon>
        <taxon>Channa</taxon>
    </lineage>
</organism>
<reference evidence="3" key="2">
    <citation type="submission" date="2019-02" db="EMBL/GenBank/DDBJ databases">
        <title>Opniocepnalus argus Var Kimnra genome.</title>
        <authorList>
            <person name="Zhou C."/>
            <person name="Xiao S."/>
        </authorList>
    </citation>
    <scope>NUCLEOTIDE SEQUENCE [LARGE SCALE GENOMIC DNA]</scope>
</reference>